<dbReference type="STRING" id="348802.A0A0D2FG52"/>
<reference evidence="8 9" key="1">
    <citation type="submission" date="2015-01" db="EMBL/GenBank/DDBJ databases">
        <title>The Genome Sequence of Exophiala xenobiotica CBS118157.</title>
        <authorList>
            <consortium name="The Broad Institute Genomics Platform"/>
            <person name="Cuomo C."/>
            <person name="de Hoog S."/>
            <person name="Gorbushina A."/>
            <person name="Stielow B."/>
            <person name="Teixiera M."/>
            <person name="Abouelleil A."/>
            <person name="Chapman S.B."/>
            <person name="Priest M."/>
            <person name="Young S.K."/>
            <person name="Wortman J."/>
            <person name="Nusbaum C."/>
            <person name="Birren B."/>
        </authorList>
    </citation>
    <scope>NUCLEOTIDE SEQUENCE [LARGE SCALE GENOMIC DNA]</scope>
    <source>
        <strain evidence="8 9">CBS 118157</strain>
    </source>
</reference>
<evidence type="ECO:0000256" key="5">
    <source>
        <dbReference type="ARBA" id="ARBA00023180"/>
    </source>
</evidence>
<protein>
    <recommendedName>
        <fullName evidence="10">Carboxypeptidase</fullName>
    </recommendedName>
</protein>
<comment type="similarity">
    <text evidence="1">Belongs to the peptidase S10 family.</text>
</comment>
<keyword evidence="7" id="KW-0732">Signal</keyword>
<dbReference type="GO" id="GO:0004185">
    <property type="term" value="F:serine-type carboxypeptidase activity"/>
    <property type="evidence" value="ECO:0007669"/>
    <property type="project" value="InterPro"/>
</dbReference>
<dbReference type="InterPro" id="IPR033124">
    <property type="entry name" value="Ser_caboxypep_his_AS"/>
</dbReference>
<dbReference type="Proteomes" id="UP000054342">
    <property type="component" value="Unassembled WGS sequence"/>
</dbReference>
<dbReference type="GeneID" id="25325455"/>
<evidence type="ECO:0008006" key="10">
    <source>
        <dbReference type="Google" id="ProtNLM"/>
    </source>
</evidence>
<feature type="compositionally biased region" description="Polar residues" evidence="6">
    <location>
        <begin position="522"/>
        <end position="531"/>
    </location>
</feature>
<dbReference type="PANTHER" id="PTHR11802:SF131">
    <property type="entry name" value="CARBOXYPEPTIDASE"/>
    <property type="match status" value="1"/>
</dbReference>
<proteinExistence type="inferred from homology"/>
<keyword evidence="4" id="KW-0378">Hydrolase</keyword>
<keyword evidence="2" id="KW-0121">Carboxypeptidase</keyword>
<dbReference type="SUPFAM" id="SSF53474">
    <property type="entry name" value="alpha/beta-Hydrolases"/>
    <property type="match status" value="1"/>
</dbReference>
<dbReference type="HOGENOM" id="CLU_008523_10_3_1"/>
<feature type="compositionally biased region" description="Polar residues" evidence="6">
    <location>
        <begin position="543"/>
        <end position="555"/>
    </location>
</feature>
<organism evidence="8 9">
    <name type="scientific">Exophiala xenobiotica</name>
    <dbReference type="NCBI Taxonomy" id="348802"/>
    <lineage>
        <taxon>Eukaryota</taxon>
        <taxon>Fungi</taxon>
        <taxon>Dikarya</taxon>
        <taxon>Ascomycota</taxon>
        <taxon>Pezizomycotina</taxon>
        <taxon>Eurotiomycetes</taxon>
        <taxon>Chaetothyriomycetidae</taxon>
        <taxon>Chaetothyriales</taxon>
        <taxon>Herpotrichiellaceae</taxon>
        <taxon>Exophiala</taxon>
    </lineage>
</organism>
<sequence>MKGILQTALYTLAAATVATAQLPVVPTDLKTITTPQGVNIRYKEPQICETTPGVKSYSGFIDVDDDNHLFFWFFESRRDPGNDPITLWLNGGPGGDSMNGVFEELGPCFLNEDLSTRLNPNSWNEVSNMLFLSQPAGVGFSYGSKTTDPLEQIVMGGMTEVLEGRFATADWAKTNSTESAAVTAWNAIQAFCAGLPQLAPDVRSSTFNLATESYGGHRGTGFINHFWKQNKLIANGTITGSELNIDSLIIINGLIDTRTQAASYPRFARNNTHGVEVNDSVADYMEFSLTMDVNGCHAMIDACEAYYAVDNGTTASGRLACSEASTACRRGSELPYVVYSGIEDVYDVRNKTEFPNPAPVTPTYLNQAKIQRALGVDTNYTTKDNLQVLAAFWATGDYINPKIMRQFEELLDDAPVRIALIYGDSDFICSWYGGENVSLTANYSGAEDFRKAGYVPLMVDGVRYGDTREYGNFSFTRVFDAGHMVPWWQPEASLAMFNRTLNGRDIATGNVKIRDGYGTVGQPESTYSQKLNRGGPSKKKRSAQNSVKFRSRLSG</sequence>
<evidence type="ECO:0000256" key="2">
    <source>
        <dbReference type="ARBA" id="ARBA00022645"/>
    </source>
</evidence>
<keyword evidence="5" id="KW-0325">Glycoprotein</keyword>
<dbReference type="OrthoDB" id="443318at2759"/>
<dbReference type="PANTHER" id="PTHR11802">
    <property type="entry name" value="SERINE PROTEASE FAMILY S10 SERINE CARBOXYPEPTIDASE"/>
    <property type="match status" value="1"/>
</dbReference>
<evidence type="ECO:0000313" key="9">
    <source>
        <dbReference type="Proteomes" id="UP000054342"/>
    </source>
</evidence>
<dbReference type="Gene3D" id="3.40.50.1820">
    <property type="entry name" value="alpha/beta hydrolase"/>
    <property type="match status" value="1"/>
</dbReference>
<gene>
    <name evidence="8" type="ORF">PV05_03547</name>
</gene>
<dbReference type="AlphaFoldDB" id="A0A0D2FG52"/>
<dbReference type="GO" id="GO:0000324">
    <property type="term" value="C:fungal-type vacuole"/>
    <property type="evidence" value="ECO:0007669"/>
    <property type="project" value="TreeGrafter"/>
</dbReference>
<accession>A0A0D2FG52</accession>
<feature type="region of interest" description="Disordered" evidence="6">
    <location>
        <begin position="519"/>
        <end position="555"/>
    </location>
</feature>
<dbReference type="EMBL" id="KN847318">
    <property type="protein sequence ID" value="KIW59069.1"/>
    <property type="molecule type" value="Genomic_DNA"/>
</dbReference>
<evidence type="ECO:0000256" key="7">
    <source>
        <dbReference type="SAM" id="SignalP"/>
    </source>
</evidence>
<dbReference type="PROSITE" id="PS00560">
    <property type="entry name" value="CARBOXYPEPT_SER_HIS"/>
    <property type="match status" value="1"/>
</dbReference>
<name>A0A0D2FG52_9EURO</name>
<evidence type="ECO:0000313" key="8">
    <source>
        <dbReference type="EMBL" id="KIW59069.1"/>
    </source>
</evidence>
<dbReference type="InterPro" id="IPR001563">
    <property type="entry name" value="Peptidase_S10"/>
</dbReference>
<feature type="signal peptide" evidence="7">
    <location>
        <begin position="1"/>
        <end position="20"/>
    </location>
</feature>
<evidence type="ECO:0000256" key="4">
    <source>
        <dbReference type="ARBA" id="ARBA00022801"/>
    </source>
</evidence>
<dbReference type="PRINTS" id="PR00724">
    <property type="entry name" value="CRBOXYPTASEC"/>
</dbReference>
<evidence type="ECO:0000256" key="1">
    <source>
        <dbReference type="ARBA" id="ARBA00009431"/>
    </source>
</evidence>
<dbReference type="RefSeq" id="XP_013319653.1">
    <property type="nucleotide sequence ID" value="XM_013464199.1"/>
</dbReference>
<dbReference type="GO" id="GO:0006508">
    <property type="term" value="P:proteolysis"/>
    <property type="evidence" value="ECO:0007669"/>
    <property type="project" value="UniProtKB-KW"/>
</dbReference>
<keyword evidence="3" id="KW-0645">Protease</keyword>
<feature type="chain" id="PRO_5002241916" description="Carboxypeptidase" evidence="7">
    <location>
        <begin position="21"/>
        <end position="555"/>
    </location>
</feature>
<dbReference type="InterPro" id="IPR029058">
    <property type="entry name" value="AB_hydrolase_fold"/>
</dbReference>
<evidence type="ECO:0000256" key="3">
    <source>
        <dbReference type="ARBA" id="ARBA00022670"/>
    </source>
</evidence>
<evidence type="ECO:0000256" key="6">
    <source>
        <dbReference type="SAM" id="MobiDB-lite"/>
    </source>
</evidence>
<dbReference type="MEROPS" id="S10.016"/>
<dbReference type="Pfam" id="PF00450">
    <property type="entry name" value="Peptidase_S10"/>
    <property type="match status" value="1"/>
</dbReference>
<keyword evidence="9" id="KW-1185">Reference proteome</keyword>